<keyword evidence="1" id="KW-0472">Membrane</keyword>
<gene>
    <name evidence="3" type="ORF">BECKDK2373B_GA0170837_111611</name>
</gene>
<feature type="transmembrane region" description="Helical" evidence="1">
    <location>
        <begin position="185"/>
        <end position="202"/>
    </location>
</feature>
<reference evidence="3" key="1">
    <citation type="submission" date="2019-02" db="EMBL/GenBank/DDBJ databases">
        <authorList>
            <person name="Gruber-Vodicka R. H."/>
            <person name="Seah K. B. B."/>
        </authorList>
    </citation>
    <scope>NUCLEOTIDE SEQUENCE</scope>
    <source>
        <strain evidence="3">BECK_DK47</strain>
    </source>
</reference>
<dbReference type="AlphaFoldDB" id="A0A450T7M0"/>
<evidence type="ECO:0000256" key="1">
    <source>
        <dbReference type="SAM" id="Phobius"/>
    </source>
</evidence>
<keyword evidence="1" id="KW-0812">Transmembrane</keyword>
<feature type="transmembrane region" description="Helical" evidence="1">
    <location>
        <begin position="102"/>
        <end position="118"/>
    </location>
</feature>
<feature type="transmembrane region" description="Helical" evidence="1">
    <location>
        <begin position="73"/>
        <end position="90"/>
    </location>
</feature>
<dbReference type="InterPro" id="IPR036938">
    <property type="entry name" value="PAP2/HPO_sf"/>
</dbReference>
<dbReference type="EMBL" id="CAADEX010000116">
    <property type="protein sequence ID" value="VFJ62797.1"/>
    <property type="molecule type" value="Genomic_DNA"/>
</dbReference>
<accession>A0A450T7M0</accession>
<dbReference type="InterPro" id="IPR000326">
    <property type="entry name" value="PAP2/HPO"/>
</dbReference>
<proteinExistence type="predicted"/>
<feature type="transmembrane region" description="Helical" evidence="1">
    <location>
        <begin position="12"/>
        <end position="35"/>
    </location>
</feature>
<dbReference type="CDD" id="cd03396">
    <property type="entry name" value="PAP2_like_6"/>
    <property type="match status" value="1"/>
</dbReference>
<evidence type="ECO:0000313" key="3">
    <source>
        <dbReference type="EMBL" id="VFJ62797.1"/>
    </source>
</evidence>
<evidence type="ECO:0000259" key="2">
    <source>
        <dbReference type="Pfam" id="PF01569"/>
    </source>
</evidence>
<sequence>MPRSPTRPTDILPIPFVPMLTISALLLPIAVVLQYSGPDIAWISQFFDPAHHAWPYKEHWFFKGVIHTGGKRLYWSAVVLALAAWIACYFRQGLRQYRKHFLYFLIAALAGPAIVLFAKDFTHIYTPWDLQLFGGAQPYIRLFDPVPDGAPVGHAFPAGHASLGYAFFSLYFVAAGIGLSTRLRWAGFLAGLGLGLAFGLGQQIRGAHFPSHDLFSLVICWVAAMAVSWWVYGSGSRGG</sequence>
<organism evidence="3">
    <name type="scientific">Candidatus Kentrum sp. DK</name>
    <dbReference type="NCBI Taxonomy" id="2126562"/>
    <lineage>
        <taxon>Bacteria</taxon>
        <taxon>Pseudomonadati</taxon>
        <taxon>Pseudomonadota</taxon>
        <taxon>Gammaproteobacteria</taxon>
        <taxon>Candidatus Kentrum</taxon>
    </lineage>
</organism>
<dbReference type="SUPFAM" id="SSF48317">
    <property type="entry name" value="Acid phosphatase/Vanadium-dependent haloperoxidase"/>
    <property type="match status" value="1"/>
</dbReference>
<dbReference type="Pfam" id="PF01569">
    <property type="entry name" value="PAP2"/>
    <property type="match status" value="1"/>
</dbReference>
<protein>
    <submittedName>
        <fullName evidence="3">Membrane-associated enzyme, PAP2 (Acid phosphatase) superfamily</fullName>
    </submittedName>
</protein>
<name>A0A450T7M0_9GAMM</name>
<feature type="transmembrane region" description="Helical" evidence="1">
    <location>
        <begin position="155"/>
        <end position="173"/>
    </location>
</feature>
<keyword evidence="1" id="KW-1133">Transmembrane helix</keyword>
<feature type="transmembrane region" description="Helical" evidence="1">
    <location>
        <begin position="214"/>
        <end position="232"/>
    </location>
</feature>
<feature type="domain" description="Phosphatidic acid phosphatase type 2/haloperoxidase" evidence="2">
    <location>
        <begin position="102"/>
        <end position="232"/>
    </location>
</feature>